<dbReference type="InterPro" id="IPR001005">
    <property type="entry name" value="SANT/Myb"/>
</dbReference>
<dbReference type="SUPFAM" id="SSF46689">
    <property type="entry name" value="Homeodomain-like"/>
    <property type="match status" value="2"/>
</dbReference>
<evidence type="ECO:0000256" key="1">
    <source>
        <dbReference type="ARBA" id="ARBA00023242"/>
    </source>
</evidence>
<dbReference type="SMART" id="SM00717">
    <property type="entry name" value="SANT"/>
    <property type="match status" value="2"/>
</dbReference>
<feature type="compositionally biased region" description="Basic and acidic residues" evidence="2">
    <location>
        <begin position="51"/>
        <end position="66"/>
    </location>
</feature>
<evidence type="ECO:0000313" key="4">
    <source>
        <dbReference type="EMBL" id="KAF2861427.1"/>
    </source>
</evidence>
<feature type="region of interest" description="Disordered" evidence="2">
    <location>
        <begin position="218"/>
        <end position="241"/>
    </location>
</feature>
<dbReference type="InterPro" id="IPR009057">
    <property type="entry name" value="Homeodomain-like_sf"/>
</dbReference>
<organism evidence="4 5">
    <name type="scientific">Piedraia hortae CBS 480.64</name>
    <dbReference type="NCBI Taxonomy" id="1314780"/>
    <lineage>
        <taxon>Eukaryota</taxon>
        <taxon>Fungi</taxon>
        <taxon>Dikarya</taxon>
        <taxon>Ascomycota</taxon>
        <taxon>Pezizomycotina</taxon>
        <taxon>Dothideomycetes</taxon>
        <taxon>Dothideomycetidae</taxon>
        <taxon>Capnodiales</taxon>
        <taxon>Piedraiaceae</taxon>
        <taxon>Piedraia</taxon>
    </lineage>
</organism>
<dbReference type="Gene3D" id="1.10.10.60">
    <property type="entry name" value="Homeodomain-like"/>
    <property type="match status" value="1"/>
</dbReference>
<gene>
    <name evidence="4" type="ORF">K470DRAFT_194218</name>
</gene>
<dbReference type="Pfam" id="PF00249">
    <property type="entry name" value="Myb_DNA-binding"/>
    <property type="match status" value="1"/>
</dbReference>
<sequence length="315" mass="35792">YLPTSLDFINRPNPVEPQSVPEKHPLNCKAQLCTQLALRNPLGQSVDAPNDDTRRRHRASDDKLLDLPKLPIPQGSRMPLIPPTLSGLHQPPPDARLLPSMSTKQPQLQRADTNTKRSERTLPSPPLPAPRPTASAAAAAPPLVPARVRHSQAKQRSACHKSNRNKWSDDETADLLRGVARFGVGNWTKILRCPDYNFSHRTALGLKDRFRVCRPEDYKRSTNERPAKAKKSNGRSERMSHEELRELGIDQPFLRSNRRRRHGYSAMEDDNLLRGFQIYGSSWAAIRADARLGLNHRLPTDLRDRMRTRFPEQYA</sequence>
<evidence type="ECO:0000256" key="2">
    <source>
        <dbReference type="SAM" id="MobiDB-lite"/>
    </source>
</evidence>
<dbReference type="Proteomes" id="UP000799421">
    <property type="component" value="Unassembled WGS sequence"/>
</dbReference>
<reference evidence="4" key="1">
    <citation type="journal article" date="2020" name="Stud. Mycol.">
        <title>101 Dothideomycetes genomes: a test case for predicting lifestyles and emergence of pathogens.</title>
        <authorList>
            <person name="Haridas S."/>
            <person name="Albert R."/>
            <person name="Binder M."/>
            <person name="Bloem J."/>
            <person name="Labutti K."/>
            <person name="Salamov A."/>
            <person name="Andreopoulos B."/>
            <person name="Baker S."/>
            <person name="Barry K."/>
            <person name="Bills G."/>
            <person name="Bluhm B."/>
            <person name="Cannon C."/>
            <person name="Castanera R."/>
            <person name="Culley D."/>
            <person name="Daum C."/>
            <person name="Ezra D."/>
            <person name="Gonzalez J."/>
            <person name="Henrissat B."/>
            <person name="Kuo A."/>
            <person name="Liang C."/>
            <person name="Lipzen A."/>
            <person name="Lutzoni F."/>
            <person name="Magnuson J."/>
            <person name="Mondo S."/>
            <person name="Nolan M."/>
            <person name="Ohm R."/>
            <person name="Pangilinan J."/>
            <person name="Park H.-J."/>
            <person name="Ramirez L."/>
            <person name="Alfaro M."/>
            <person name="Sun H."/>
            <person name="Tritt A."/>
            <person name="Yoshinaga Y."/>
            <person name="Zwiers L.-H."/>
            <person name="Turgeon B."/>
            <person name="Goodwin S."/>
            <person name="Spatafora J."/>
            <person name="Crous P."/>
            <person name="Grigoriev I."/>
        </authorList>
    </citation>
    <scope>NUCLEOTIDE SEQUENCE</scope>
    <source>
        <strain evidence="4">CBS 480.64</strain>
    </source>
</reference>
<protein>
    <recommendedName>
        <fullName evidence="3">Myb-like domain-containing protein</fullName>
    </recommendedName>
</protein>
<dbReference type="InterPro" id="IPR052450">
    <property type="entry name" value="TRBD-Containing_Protein"/>
</dbReference>
<proteinExistence type="predicted"/>
<dbReference type="CDD" id="cd11660">
    <property type="entry name" value="SANT_TRF"/>
    <property type="match status" value="1"/>
</dbReference>
<feature type="region of interest" description="Disordered" evidence="2">
    <location>
        <begin position="42"/>
        <end position="166"/>
    </location>
</feature>
<feature type="domain" description="Myb-like" evidence="3">
    <location>
        <begin position="163"/>
        <end position="211"/>
    </location>
</feature>
<feature type="compositionally biased region" description="Low complexity" evidence="2">
    <location>
        <begin position="132"/>
        <end position="141"/>
    </location>
</feature>
<accession>A0A6A7C2F6</accession>
<dbReference type="AlphaFoldDB" id="A0A6A7C2F6"/>
<name>A0A6A7C2F6_9PEZI</name>
<dbReference type="PROSITE" id="PS50090">
    <property type="entry name" value="MYB_LIKE"/>
    <property type="match status" value="1"/>
</dbReference>
<feature type="compositionally biased region" description="Basic and acidic residues" evidence="2">
    <location>
        <begin position="218"/>
        <end position="227"/>
    </location>
</feature>
<dbReference type="EMBL" id="MU005972">
    <property type="protein sequence ID" value="KAF2861427.1"/>
    <property type="molecule type" value="Genomic_DNA"/>
</dbReference>
<keyword evidence="1" id="KW-0539">Nucleus</keyword>
<feature type="non-terminal residue" evidence="4">
    <location>
        <position position="1"/>
    </location>
</feature>
<feature type="non-terminal residue" evidence="4">
    <location>
        <position position="315"/>
    </location>
</feature>
<feature type="compositionally biased region" description="Polar residues" evidence="2">
    <location>
        <begin position="100"/>
        <end position="112"/>
    </location>
</feature>
<dbReference type="PANTHER" id="PTHR46734:SF1">
    <property type="entry name" value="TELOMERIC REPEAT-BINDING FACTOR 1"/>
    <property type="match status" value="1"/>
</dbReference>
<feature type="region of interest" description="Disordered" evidence="2">
    <location>
        <begin position="1"/>
        <end position="23"/>
    </location>
</feature>
<evidence type="ECO:0000313" key="5">
    <source>
        <dbReference type="Proteomes" id="UP000799421"/>
    </source>
</evidence>
<keyword evidence="5" id="KW-1185">Reference proteome</keyword>
<feature type="compositionally biased region" description="Basic residues" evidence="2">
    <location>
        <begin position="147"/>
        <end position="164"/>
    </location>
</feature>
<dbReference type="PANTHER" id="PTHR46734">
    <property type="entry name" value="TELOMERIC REPEAT-BINDING FACTOR 1 TERF1"/>
    <property type="match status" value="1"/>
</dbReference>
<dbReference type="OrthoDB" id="608866at2759"/>
<evidence type="ECO:0000259" key="3">
    <source>
        <dbReference type="PROSITE" id="PS50090"/>
    </source>
</evidence>
<dbReference type="Gene3D" id="1.10.246.220">
    <property type="match status" value="1"/>
</dbReference>